<evidence type="ECO:0000313" key="1">
    <source>
        <dbReference type="EMBL" id="GMN48110.1"/>
    </source>
</evidence>
<keyword evidence="2" id="KW-1185">Reference proteome</keyword>
<gene>
    <name evidence="1" type="ORF">TIFTF001_017286</name>
</gene>
<protein>
    <submittedName>
        <fullName evidence="1">Uncharacterized protein</fullName>
    </submittedName>
</protein>
<dbReference type="Proteomes" id="UP001187192">
    <property type="component" value="Unassembled WGS sequence"/>
</dbReference>
<comment type="caution">
    <text evidence="1">The sequence shown here is derived from an EMBL/GenBank/DDBJ whole genome shotgun (WGS) entry which is preliminary data.</text>
</comment>
<reference evidence="1" key="1">
    <citation type="submission" date="2023-07" db="EMBL/GenBank/DDBJ databases">
        <title>draft genome sequence of fig (Ficus carica).</title>
        <authorList>
            <person name="Takahashi T."/>
            <person name="Nishimura K."/>
        </authorList>
    </citation>
    <scope>NUCLEOTIDE SEQUENCE</scope>
</reference>
<evidence type="ECO:0000313" key="2">
    <source>
        <dbReference type="Proteomes" id="UP001187192"/>
    </source>
</evidence>
<dbReference type="AlphaFoldDB" id="A0AA88A998"/>
<dbReference type="EMBL" id="BTGU01000027">
    <property type="protein sequence ID" value="GMN48110.1"/>
    <property type="molecule type" value="Genomic_DNA"/>
</dbReference>
<proteinExistence type="predicted"/>
<dbReference type="Gramene" id="FCD_00011849-RA">
    <property type="protein sequence ID" value="FCD_00011849-RA:cds"/>
    <property type="gene ID" value="FCD_00011849"/>
</dbReference>
<name>A0AA88A998_FICCA</name>
<accession>A0AA88A998</accession>
<sequence>MSTMISLAICSTPTSSPTALWKADLKEETVLPRHCRYEEVDLHVVRYLAGEEIVELLARVAAFLLK</sequence>
<organism evidence="1 2">
    <name type="scientific">Ficus carica</name>
    <name type="common">Common fig</name>
    <dbReference type="NCBI Taxonomy" id="3494"/>
    <lineage>
        <taxon>Eukaryota</taxon>
        <taxon>Viridiplantae</taxon>
        <taxon>Streptophyta</taxon>
        <taxon>Embryophyta</taxon>
        <taxon>Tracheophyta</taxon>
        <taxon>Spermatophyta</taxon>
        <taxon>Magnoliopsida</taxon>
        <taxon>eudicotyledons</taxon>
        <taxon>Gunneridae</taxon>
        <taxon>Pentapetalae</taxon>
        <taxon>rosids</taxon>
        <taxon>fabids</taxon>
        <taxon>Rosales</taxon>
        <taxon>Moraceae</taxon>
        <taxon>Ficeae</taxon>
        <taxon>Ficus</taxon>
    </lineage>
</organism>